<dbReference type="KEGG" id="mcys:MCB1EB_0187"/>
<protein>
    <submittedName>
        <fullName evidence="1">Type III Secretion system apparatus protein ssaK</fullName>
    </submittedName>
</protein>
<sequence length="250" mass="27513">MDLAVTVNTEANPFNLEIKLFAEPEPSEAVLPAAAFDLLEQAQAALEQAQTQADLMRHEAEQEAVQIRATASELGAEEKAALICQTQDEARDQTVTQGLRWLADEAQLEASIIDQLEARVRSTMASVLQEWLEGQDQIAQLARQLAAQVRVRARQRPYQIRLHPTECESVAAQLAQSPDLAEVHCLADAALTAGQAIIDMEFLRIEFDLTRHWAQVLAALRGETSSASVVTTHTDEPVLETLAPQIESAW</sequence>
<gene>
    <name evidence="1" type="ORF">MCB1EB_0187</name>
</gene>
<reference evidence="1 2" key="1">
    <citation type="journal article" date="2018" name="Microbes Environ.">
        <title>Comparative Genomic Insights into Endofungal Lifestyles of Two Bacterial Endosymbionts, Mycoavidus cysteinexigens and Burkholderia rhizoxinica.</title>
        <authorList>
            <person name="Sharmin D."/>
            <person name="Guo Y."/>
            <person name="Nishizawa T."/>
            <person name="Ohshima S."/>
            <person name="Sato Y."/>
            <person name="Takashima Y."/>
            <person name="Narisawa K."/>
            <person name="Ohta H."/>
        </authorList>
    </citation>
    <scope>NUCLEOTIDE SEQUENCE [LARGE SCALE GENOMIC DNA]</scope>
    <source>
        <strain evidence="1 2">B1-EB</strain>
    </source>
</reference>
<accession>A0A2Z6ESI2</accession>
<evidence type="ECO:0000313" key="2">
    <source>
        <dbReference type="Proteomes" id="UP000282597"/>
    </source>
</evidence>
<dbReference type="Proteomes" id="UP000282597">
    <property type="component" value="Chromosome"/>
</dbReference>
<dbReference type="AlphaFoldDB" id="A0A2Z6ESI2"/>
<proteinExistence type="predicted"/>
<dbReference type="EMBL" id="AP018150">
    <property type="protein sequence ID" value="BBE08348.1"/>
    <property type="molecule type" value="Genomic_DNA"/>
</dbReference>
<evidence type="ECO:0000313" key="1">
    <source>
        <dbReference type="EMBL" id="BBE08348.1"/>
    </source>
</evidence>
<name>A0A2Z6ESI2_9BURK</name>
<organism evidence="1 2">
    <name type="scientific">Mycoavidus cysteinexigens</name>
    <dbReference type="NCBI Taxonomy" id="1553431"/>
    <lineage>
        <taxon>Bacteria</taxon>
        <taxon>Pseudomonadati</taxon>
        <taxon>Pseudomonadota</taxon>
        <taxon>Betaproteobacteria</taxon>
        <taxon>Burkholderiales</taxon>
        <taxon>Burkholderiaceae</taxon>
        <taxon>Mycoavidus</taxon>
    </lineage>
</organism>
<keyword evidence="2" id="KW-1185">Reference proteome</keyword>